<keyword evidence="2" id="KW-0812">Transmembrane</keyword>
<accession>A0A858ZX71</accession>
<evidence type="ECO:0000313" key="4">
    <source>
        <dbReference type="Proteomes" id="UP000500755"/>
    </source>
</evidence>
<evidence type="ECO:0000313" key="3">
    <source>
        <dbReference type="EMBL" id="QKD45212.1"/>
    </source>
</evidence>
<dbReference type="AlphaFoldDB" id="A0A858ZX71"/>
<dbReference type="NCBIfam" id="TIGR04438">
    <property type="entry name" value="small_Trp_rich"/>
    <property type="match status" value="1"/>
</dbReference>
<feature type="transmembrane region" description="Helical" evidence="2">
    <location>
        <begin position="28"/>
        <end position="48"/>
    </location>
</feature>
<dbReference type="EMBL" id="CP051298">
    <property type="protein sequence ID" value="QKD45212.1"/>
    <property type="molecule type" value="Genomic_DNA"/>
</dbReference>
<evidence type="ECO:0000256" key="1">
    <source>
        <dbReference type="SAM" id="MobiDB-lite"/>
    </source>
</evidence>
<dbReference type="Proteomes" id="UP000500755">
    <property type="component" value="Chromosome"/>
</dbReference>
<gene>
    <name evidence="3" type="ORF">HF896_17055</name>
</gene>
<feature type="compositionally biased region" description="Basic and acidic residues" evidence="1">
    <location>
        <begin position="59"/>
        <end position="72"/>
    </location>
</feature>
<name>A0A858ZX71_9BURK</name>
<evidence type="ECO:0000256" key="2">
    <source>
        <dbReference type="SAM" id="Phobius"/>
    </source>
</evidence>
<sequence length="80" mass="9531">MYALLLGVLLMLLKYLEIGPVANWSWWWVLSPFAVAAAWWAWADATGYTKRKAMEKMEERKKNRIDRHKEALGMRPRRPR</sequence>
<dbReference type="InterPro" id="IPR031044">
    <property type="entry name" value="Small_Trp_rich"/>
</dbReference>
<organism evidence="3 4">
    <name type="scientific">Alicycliphilus denitrificans</name>
    <dbReference type="NCBI Taxonomy" id="179636"/>
    <lineage>
        <taxon>Bacteria</taxon>
        <taxon>Pseudomonadati</taxon>
        <taxon>Pseudomonadota</taxon>
        <taxon>Betaproteobacteria</taxon>
        <taxon>Burkholderiales</taxon>
        <taxon>Comamonadaceae</taxon>
        <taxon>Alicycliphilus</taxon>
    </lineage>
</organism>
<feature type="region of interest" description="Disordered" evidence="1">
    <location>
        <begin position="59"/>
        <end position="80"/>
    </location>
</feature>
<dbReference type="OMA" id="TAAWWAW"/>
<proteinExistence type="predicted"/>
<keyword evidence="2" id="KW-0472">Membrane</keyword>
<reference evidence="3 4" key="1">
    <citation type="submission" date="2020-05" db="EMBL/GenBank/DDBJ databases">
        <title>Complete genome sequence of Alicycliphilus denitrificans DP3.</title>
        <authorList>
            <person name="Chen X."/>
        </authorList>
    </citation>
    <scope>NUCLEOTIDE SEQUENCE [LARGE SCALE GENOMIC DNA]</scope>
    <source>
        <strain evidence="3 4">DP3</strain>
    </source>
</reference>
<protein>
    <submittedName>
        <fullName evidence="3">TIGR04438 family Trp-rich protein</fullName>
    </submittedName>
</protein>
<dbReference type="RefSeq" id="WP_013520143.1">
    <property type="nucleotide sequence ID" value="NZ_CP051298.1"/>
</dbReference>
<keyword evidence="2" id="KW-1133">Transmembrane helix</keyword>